<dbReference type="Gene3D" id="1.10.290.10">
    <property type="entry name" value="Topoisomerase I, domain 4"/>
    <property type="match status" value="1"/>
</dbReference>
<dbReference type="PANTHER" id="PTHR42785">
    <property type="entry name" value="DNA TOPOISOMERASE, TYPE IA, CORE"/>
    <property type="match status" value="1"/>
</dbReference>
<dbReference type="InterPro" id="IPR013826">
    <property type="entry name" value="Topo_IA_cen_sub3"/>
</dbReference>
<feature type="domain" description="Topo IA-type catalytic" evidence="5">
    <location>
        <begin position="1"/>
        <end position="220"/>
    </location>
</feature>
<evidence type="ECO:0000256" key="4">
    <source>
        <dbReference type="SAM" id="MobiDB-lite"/>
    </source>
</evidence>
<dbReference type="Gene3D" id="1.10.460.10">
    <property type="entry name" value="Topoisomerase I, domain 2"/>
    <property type="match status" value="1"/>
</dbReference>
<proteinExistence type="predicted"/>
<dbReference type="PRINTS" id="PR00417">
    <property type="entry name" value="PRTPISMRASEI"/>
</dbReference>
<dbReference type="GO" id="GO:0003677">
    <property type="term" value="F:DNA binding"/>
    <property type="evidence" value="ECO:0007669"/>
    <property type="project" value="UniProtKB-KW"/>
</dbReference>
<dbReference type="PANTHER" id="PTHR42785:SF1">
    <property type="entry name" value="DNA TOPOISOMERASE"/>
    <property type="match status" value="1"/>
</dbReference>
<reference evidence="6 7" key="1">
    <citation type="submission" date="2016-05" db="EMBL/GenBank/DDBJ databases">
        <title>Single-cell genome of chain-forming Candidatus Thiomargarita nelsonii and comparison to other large sulfur-oxidizing bacteria.</title>
        <authorList>
            <person name="Winkel M."/>
            <person name="Salman V."/>
            <person name="Woyke T."/>
            <person name="Schulz-Vogt H."/>
            <person name="Richter M."/>
            <person name="Flood B."/>
            <person name="Bailey J."/>
            <person name="Amann R."/>
            <person name="Mussmann M."/>
        </authorList>
    </citation>
    <scope>NUCLEOTIDE SEQUENCE [LARGE SCALE GENOMIC DNA]</scope>
    <source>
        <strain evidence="6 7">THI036</strain>
    </source>
</reference>
<protein>
    <submittedName>
        <fullName evidence="6">DNA topoisomerase I</fullName>
    </submittedName>
</protein>
<evidence type="ECO:0000313" key="7">
    <source>
        <dbReference type="Proteomes" id="UP000076962"/>
    </source>
</evidence>
<dbReference type="Gene3D" id="2.70.20.10">
    <property type="entry name" value="Topoisomerase I, domain 3"/>
    <property type="match status" value="1"/>
</dbReference>
<dbReference type="InterPro" id="IPR003602">
    <property type="entry name" value="Topo_IA_DNA-bd_dom"/>
</dbReference>
<feature type="region of interest" description="Disordered" evidence="4">
    <location>
        <begin position="1"/>
        <end position="26"/>
    </location>
</feature>
<dbReference type="Pfam" id="PF01131">
    <property type="entry name" value="Topoisom_bac"/>
    <property type="match status" value="1"/>
</dbReference>
<dbReference type="PATRIC" id="fig|1003181.4.peg.3332"/>
<comment type="caution">
    <text evidence="6">The sequence shown here is derived from an EMBL/GenBank/DDBJ whole genome shotgun (WGS) entry which is preliminary data.</text>
</comment>
<name>A0A176S1G7_9GAMM</name>
<evidence type="ECO:0000313" key="6">
    <source>
        <dbReference type="EMBL" id="OAD21787.1"/>
    </source>
</evidence>
<evidence type="ECO:0000256" key="1">
    <source>
        <dbReference type="ARBA" id="ARBA00023029"/>
    </source>
</evidence>
<dbReference type="InterPro" id="IPR000380">
    <property type="entry name" value="Topo_IA"/>
</dbReference>
<evidence type="ECO:0000256" key="3">
    <source>
        <dbReference type="ARBA" id="ARBA00023235"/>
    </source>
</evidence>
<dbReference type="InterPro" id="IPR013497">
    <property type="entry name" value="Topo_IA_cen"/>
</dbReference>
<keyword evidence="3 6" id="KW-0413">Isomerase</keyword>
<dbReference type="InterPro" id="IPR013824">
    <property type="entry name" value="Topo_IA_cen_sub1"/>
</dbReference>
<dbReference type="GO" id="GO:0003917">
    <property type="term" value="F:DNA topoisomerase type I (single strand cut, ATP-independent) activity"/>
    <property type="evidence" value="ECO:0007669"/>
    <property type="project" value="InterPro"/>
</dbReference>
<dbReference type="AlphaFoldDB" id="A0A176S1G7"/>
<accession>A0A176S1G7</accession>
<dbReference type="Proteomes" id="UP000076962">
    <property type="component" value="Unassembled WGS sequence"/>
</dbReference>
<dbReference type="SUPFAM" id="SSF56712">
    <property type="entry name" value="Prokaryotic type I DNA topoisomerase"/>
    <property type="match status" value="1"/>
</dbReference>
<dbReference type="EMBL" id="LUTY01001394">
    <property type="protein sequence ID" value="OAD21787.1"/>
    <property type="molecule type" value="Genomic_DNA"/>
</dbReference>
<organism evidence="6 7">
    <name type="scientific">Candidatus Thiomargarita nelsonii</name>
    <dbReference type="NCBI Taxonomy" id="1003181"/>
    <lineage>
        <taxon>Bacteria</taxon>
        <taxon>Pseudomonadati</taxon>
        <taxon>Pseudomonadota</taxon>
        <taxon>Gammaproteobacteria</taxon>
        <taxon>Thiotrichales</taxon>
        <taxon>Thiotrichaceae</taxon>
        <taxon>Thiomargarita</taxon>
    </lineage>
</organism>
<sequence length="220" mass="25092">MPEKPCQYKTKAKNAQEAHEAIRPTSAKRIPSDIKNFLKPEQFKLYTLIWNRTIACQMIHATLDTVGVNLACGEGNIFRATGSTLVNPGFMAVYQEGVDDKKGDDEDEKMLPPLEVGEWIKLKDIRTDQHFTEPPPRFSEASLVKNLEEFGIGRPSTYASIISTLQQREYVVLEKKRFIALMRRANRHCTRTAIINTPHSTMLAAIKLKRLTLMWRAIPH</sequence>
<dbReference type="GO" id="GO:0006265">
    <property type="term" value="P:DNA topological change"/>
    <property type="evidence" value="ECO:0007669"/>
    <property type="project" value="InterPro"/>
</dbReference>
<evidence type="ECO:0000256" key="2">
    <source>
        <dbReference type="ARBA" id="ARBA00023125"/>
    </source>
</evidence>
<keyword evidence="1" id="KW-0799">Topoisomerase</keyword>
<gene>
    <name evidence="6" type="ORF">THIOM_002441</name>
</gene>
<keyword evidence="7" id="KW-1185">Reference proteome</keyword>
<dbReference type="InterPro" id="IPR023405">
    <property type="entry name" value="Topo_IA_core_domain"/>
</dbReference>
<dbReference type="SMART" id="SM00437">
    <property type="entry name" value="TOP1Ac"/>
    <property type="match status" value="1"/>
</dbReference>
<dbReference type="InterPro" id="IPR013825">
    <property type="entry name" value="Topo_IA_cen_sub2"/>
</dbReference>
<keyword evidence="2" id="KW-0238">DNA-binding</keyword>
<evidence type="ECO:0000259" key="5">
    <source>
        <dbReference type="PROSITE" id="PS52039"/>
    </source>
</evidence>
<dbReference type="PROSITE" id="PS52039">
    <property type="entry name" value="TOPO_IA_2"/>
    <property type="match status" value="1"/>
</dbReference>